<reference evidence="7" key="1">
    <citation type="submission" date="2021-01" db="EMBL/GenBank/DDBJ databases">
        <title>A chromosome-scale assembly of European eel, Anguilla anguilla.</title>
        <authorList>
            <person name="Henkel C."/>
            <person name="Jong-Raadsen S.A."/>
            <person name="Dufour S."/>
            <person name="Weltzien F.-A."/>
            <person name="Palstra A.P."/>
            <person name="Pelster B."/>
            <person name="Spaink H.P."/>
            <person name="Van Den Thillart G.E."/>
            <person name="Jansen H."/>
            <person name="Zahm M."/>
            <person name="Klopp C."/>
            <person name="Cedric C."/>
            <person name="Louis A."/>
            <person name="Berthelot C."/>
            <person name="Parey E."/>
            <person name="Roest Crollius H."/>
            <person name="Montfort J."/>
            <person name="Robinson-Rechavi M."/>
            <person name="Bucao C."/>
            <person name="Bouchez O."/>
            <person name="Gislard M."/>
            <person name="Lluch J."/>
            <person name="Milhes M."/>
            <person name="Lampietro C."/>
            <person name="Lopez Roques C."/>
            <person name="Donnadieu C."/>
            <person name="Braasch I."/>
            <person name="Desvignes T."/>
            <person name="Postlethwait J."/>
            <person name="Bobe J."/>
            <person name="Guiguen Y."/>
            <person name="Dirks R."/>
        </authorList>
    </citation>
    <scope>NUCLEOTIDE SEQUENCE</scope>
    <source>
        <strain evidence="7">Tag_6206</strain>
        <tissue evidence="7">Liver</tissue>
    </source>
</reference>
<dbReference type="OMA" id="VHFTMER"/>
<feature type="transmembrane region" description="Helical" evidence="6">
    <location>
        <begin position="87"/>
        <end position="110"/>
    </location>
</feature>
<evidence type="ECO:0000313" key="7">
    <source>
        <dbReference type="EMBL" id="KAG5834908.1"/>
    </source>
</evidence>
<evidence type="ECO:0000256" key="1">
    <source>
        <dbReference type="ARBA" id="ARBA00004370"/>
    </source>
</evidence>
<keyword evidence="4 6" id="KW-1133">Transmembrane helix</keyword>
<comment type="caution">
    <text evidence="7">The sequence shown here is derived from an EMBL/GenBank/DDBJ whole genome shotgun (WGS) entry which is preliminary data.</text>
</comment>
<keyword evidence="5 6" id="KW-0472">Membrane</keyword>
<evidence type="ECO:0000256" key="4">
    <source>
        <dbReference type="ARBA" id="ARBA00022989"/>
    </source>
</evidence>
<keyword evidence="8" id="KW-1185">Reference proteome</keyword>
<evidence type="ECO:0008006" key="9">
    <source>
        <dbReference type="Google" id="ProtNLM"/>
    </source>
</evidence>
<name>A0A9D3LYB9_ANGAN</name>
<dbReference type="Pfam" id="PF04505">
    <property type="entry name" value="CD225"/>
    <property type="match status" value="1"/>
</dbReference>
<accession>A0A9D3LYB9</accession>
<dbReference type="EMBL" id="JAFIRN010000015">
    <property type="protein sequence ID" value="KAG5834908.1"/>
    <property type="molecule type" value="Genomic_DNA"/>
</dbReference>
<dbReference type="PANTHER" id="PTHR14948">
    <property type="entry name" value="NG5"/>
    <property type="match status" value="1"/>
</dbReference>
<keyword evidence="3 6" id="KW-0812">Transmembrane</keyword>
<dbReference type="Proteomes" id="UP001044222">
    <property type="component" value="Chromosome 15"/>
</dbReference>
<evidence type="ECO:0000256" key="2">
    <source>
        <dbReference type="ARBA" id="ARBA00006843"/>
    </source>
</evidence>
<dbReference type="InterPro" id="IPR007593">
    <property type="entry name" value="CD225/Dispanin_fam"/>
</dbReference>
<feature type="transmembrane region" description="Helical" evidence="6">
    <location>
        <begin position="42"/>
        <end position="66"/>
    </location>
</feature>
<gene>
    <name evidence="7" type="ORF">ANANG_G00266550</name>
</gene>
<dbReference type="AlphaFoldDB" id="A0A9D3LYB9"/>
<evidence type="ECO:0000256" key="6">
    <source>
        <dbReference type="SAM" id="Phobius"/>
    </source>
</evidence>
<dbReference type="OrthoDB" id="9946633at2759"/>
<comment type="subcellular location">
    <subcellularLocation>
        <location evidence="1">Membrane</location>
    </subcellularLocation>
</comment>
<dbReference type="GO" id="GO:0016020">
    <property type="term" value="C:membrane"/>
    <property type="evidence" value="ECO:0007669"/>
    <property type="project" value="UniProtKB-SubCell"/>
</dbReference>
<proteinExistence type="inferred from homology"/>
<dbReference type="PANTHER" id="PTHR14948:SF19">
    <property type="entry name" value="TRANSMEMBRANE PROTEIN 233"/>
    <property type="match status" value="1"/>
</dbReference>
<protein>
    <recommendedName>
        <fullName evidence="9">Transmembrane protein 233</fullName>
    </recommendedName>
</protein>
<sequence>MARMSGPMSLGAVRGDMKRSWSHSLDHSLEGESQDAPPLRSYLLLTIFTCFCPAYPVNIVALVFSVMSRNSYFEGDYEGSHRLGQKALQVAIASIIIGLLIIVIFCSVHFTTKDL</sequence>
<comment type="similarity">
    <text evidence="2">Belongs to the CD225/Dispanin family.</text>
</comment>
<evidence type="ECO:0000256" key="5">
    <source>
        <dbReference type="ARBA" id="ARBA00023136"/>
    </source>
</evidence>
<evidence type="ECO:0000256" key="3">
    <source>
        <dbReference type="ARBA" id="ARBA00022692"/>
    </source>
</evidence>
<organism evidence="7 8">
    <name type="scientific">Anguilla anguilla</name>
    <name type="common">European freshwater eel</name>
    <name type="synonym">Muraena anguilla</name>
    <dbReference type="NCBI Taxonomy" id="7936"/>
    <lineage>
        <taxon>Eukaryota</taxon>
        <taxon>Metazoa</taxon>
        <taxon>Chordata</taxon>
        <taxon>Craniata</taxon>
        <taxon>Vertebrata</taxon>
        <taxon>Euteleostomi</taxon>
        <taxon>Actinopterygii</taxon>
        <taxon>Neopterygii</taxon>
        <taxon>Teleostei</taxon>
        <taxon>Anguilliformes</taxon>
        <taxon>Anguillidae</taxon>
        <taxon>Anguilla</taxon>
    </lineage>
</organism>
<evidence type="ECO:0000313" key="8">
    <source>
        <dbReference type="Proteomes" id="UP001044222"/>
    </source>
</evidence>
<dbReference type="InterPro" id="IPR051423">
    <property type="entry name" value="CD225/Dispanin"/>
</dbReference>